<dbReference type="PANTHER" id="PTHR10517">
    <property type="entry name" value="FOLATE RECEPTOR"/>
    <property type="match status" value="1"/>
</dbReference>
<organism evidence="6 7">
    <name type="scientific">Bugula neritina</name>
    <name type="common">Brown bryozoan</name>
    <name type="synonym">Sertularia neritina</name>
    <dbReference type="NCBI Taxonomy" id="10212"/>
    <lineage>
        <taxon>Eukaryota</taxon>
        <taxon>Metazoa</taxon>
        <taxon>Spiralia</taxon>
        <taxon>Lophotrochozoa</taxon>
        <taxon>Bryozoa</taxon>
        <taxon>Gymnolaemata</taxon>
        <taxon>Cheilostomatida</taxon>
        <taxon>Flustrina</taxon>
        <taxon>Buguloidea</taxon>
        <taxon>Bugulidae</taxon>
        <taxon>Bugula</taxon>
    </lineage>
</organism>
<comment type="similarity">
    <text evidence="1">Belongs to the folate receptor family.</text>
</comment>
<dbReference type="EMBL" id="VXIV02001998">
    <property type="protein sequence ID" value="KAF6028007.1"/>
    <property type="molecule type" value="Genomic_DNA"/>
</dbReference>
<feature type="signal peptide" evidence="4">
    <location>
        <begin position="1"/>
        <end position="30"/>
    </location>
</feature>
<proteinExistence type="inferred from homology"/>
<dbReference type="InterPro" id="IPR004269">
    <property type="entry name" value="Folate_rcpt"/>
</dbReference>
<evidence type="ECO:0000259" key="5">
    <source>
        <dbReference type="Pfam" id="PF03024"/>
    </source>
</evidence>
<dbReference type="GO" id="GO:0009897">
    <property type="term" value="C:external side of plasma membrane"/>
    <property type="evidence" value="ECO:0007669"/>
    <property type="project" value="TreeGrafter"/>
</dbReference>
<name>A0A7J7JPU1_BUGNE</name>
<evidence type="ECO:0000313" key="7">
    <source>
        <dbReference type="Proteomes" id="UP000593567"/>
    </source>
</evidence>
<dbReference type="GO" id="GO:0038023">
    <property type="term" value="F:signaling receptor activity"/>
    <property type="evidence" value="ECO:0007669"/>
    <property type="project" value="TreeGrafter"/>
</dbReference>
<evidence type="ECO:0000256" key="1">
    <source>
        <dbReference type="ARBA" id="ARBA00007932"/>
    </source>
</evidence>
<evidence type="ECO:0000256" key="4">
    <source>
        <dbReference type="SAM" id="SignalP"/>
    </source>
</evidence>
<keyword evidence="2 4" id="KW-0732">Signal</keyword>
<dbReference type="OrthoDB" id="5982264at2759"/>
<evidence type="ECO:0000313" key="6">
    <source>
        <dbReference type="EMBL" id="KAF6028007.1"/>
    </source>
</evidence>
<dbReference type="InterPro" id="IPR018143">
    <property type="entry name" value="Folate_rcpt-like"/>
</dbReference>
<protein>
    <recommendedName>
        <fullName evidence="5">Folate receptor-like domain-containing protein</fullName>
    </recommendedName>
</protein>
<keyword evidence="7" id="KW-1185">Reference proteome</keyword>
<dbReference type="PANTHER" id="PTHR10517:SF28">
    <property type="entry name" value="COILIN"/>
    <property type="match status" value="1"/>
</dbReference>
<accession>A0A7J7JPU1</accession>
<evidence type="ECO:0000256" key="3">
    <source>
        <dbReference type="ARBA" id="ARBA00023157"/>
    </source>
</evidence>
<feature type="chain" id="PRO_5029736887" description="Folate receptor-like domain-containing protein" evidence="4">
    <location>
        <begin position="31"/>
        <end position="220"/>
    </location>
</feature>
<gene>
    <name evidence="6" type="ORF">EB796_013684</name>
</gene>
<comment type="caution">
    <text evidence="6">The sequence shown here is derived from an EMBL/GenBank/DDBJ whole genome shotgun (WGS) entry which is preliminary data.</text>
</comment>
<keyword evidence="3" id="KW-1015">Disulfide bond</keyword>
<evidence type="ECO:0000256" key="2">
    <source>
        <dbReference type="ARBA" id="ARBA00022729"/>
    </source>
</evidence>
<dbReference type="Proteomes" id="UP000593567">
    <property type="component" value="Unassembled WGS sequence"/>
</dbReference>
<sequence>MNLLMPKAKLPACYLLYLFVLAAVQNNVDGVDSSDIAILRTVGVGMPHSCPFVSLGANNFDTNIKQECLQPQDGLINCTWYSSNACCKRTEVTSVFSGMLPLDTPSTMDKTTAKHCRNLMNYMMCYFCDPNQASWYNRTLNVCEGFCEDVYSYCGKAGYSGKTIGEQFTSGAEFCEAQTFRVIPGDQQCFKFDPTVFDASERVAQSFLLMTFCVLVFILY</sequence>
<dbReference type="Pfam" id="PF03024">
    <property type="entry name" value="Folate_rec"/>
    <property type="match status" value="1"/>
</dbReference>
<reference evidence="6" key="1">
    <citation type="submission" date="2020-06" db="EMBL/GenBank/DDBJ databases">
        <title>Draft genome of Bugula neritina, a colonial animal packing powerful symbionts and potential medicines.</title>
        <authorList>
            <person name="Rayko M."/>
        </authorList>
    </citation>
    <scope>NUCLEOTIDE SEQUENCE [LARGE SCALE GENOMIC DNA]</scope>
    <source>
        <strain evidence="6">Kwan_BN1</strain>
    </source>
</reference>
<dbReference type="AlphaFoldDB" id="A0A7J7JPU1"/>
<feature type="domain" description="Folate receptor-like" evidence="5">
    <location>
        <begin position="65"/>
        <end position="193"/>
    </location>
</feature>